<dbReference type="AlphaFoldDB" id="A0AAE3VFJ1"/>
<evidence type="ECO:0000313" key="6">
    <source>
        <dbReference type="Proteomes" id="UP001238163"/>
    </source>
</evidence>
<dbReference type="CDD" id="cd01129">
    <property type="entry name" value="PulE-GspE-like"/>
    <property type="match status" value="1"/>
</dbReference>
<dbReference type="Gene3D" id="3.30.450.90">
    <property type="match status" value="1"/>
</dbReference>
<reference evidence="5" key="1">
    <citation type="submission" date="2023-07" db="EMBL/GenBank/DDBJ databases">
        <title>Genomic Encyclopedia of Type Strains, Phase IV (KMG-IV): sequencing the most valuable type-strain genomes for metagenomic binning, comparative biology and taxonomic classification.</title>
        <authorList>
            <person name="Goeker M."/>
        </authorList>
    </citation>
    <scope>NUCLEOTIDE SEQUENCE</scope>
    <source>
        <strain evidence="5">DSM 24202</strain>
    </source>
</reference>
<sequence>MIEADDFIVDLLTAHGLVTDEQVEAAKTKLQEESSDGTVLDGLYLTKVVTEQDVVQILASEYGMDSFDFDDASQRIAQEVVDMIPGEVARRYTVMPVTMSGGILRVAMADPADLESLDAIRYLLKMDVEGVVSSKRQIKQAISYYYGNVEEDSADQLMTELTETTTDLTVGTTSDVTTETGDANDDENSAPIIRLVSLLILEAFRTRASDIHLEPMEKRFRVRYRIDGVLNEVESPPKYMQNQVLSRVKLMAGMDLSEHRIPQDGRIRFSAMGRDLDLRVSDVPTTYGESIVMRILDKSGVMLGIAELGFFQDDQDMIQSIINYPDGIFLVTGPTGSGKTTSLYSFLHALNQPTRKIITAEDPVEYELSGINQVQIMAEIKMTFANALRAMLRQAPNIIMVGEIRDSETGEIAVNASLTGHLVFSTLHTNDAPSAITRLMDMGVKPFLVASSLRAIMAQRLLRRLCKTCGEPIELTDQQVDLLGMSREELADSTFKMGKGCSECKKGYRGRIGVYEIFILDESIHALIYQQADASVIRKRAIELGMRTLREDGLRKAAAGITTIPEVLRITMERT</sequence>
<feature type="domain" description="AAA+ ATPase" evidence="4">
    <location>
        <begin position="325"/>
        <end position="448"/>
    </location>
</feature>
<evidence type="ECO:0000313" key="5">
    <source>
        <dbReference type="EMBL" id="MDQ0289535.1"/>
    </source>
</evidence>
<evidence type="ECO:0000256" key="1">
    <source>
        <dbReference type="ARBA" id="ARBA00006611"/>
    </source>
</evidence>
<organism evidence="5 6">
    <name type="scientific">Oligosphaera ethanolica</name>
    <dbReference type="NCBI Taxonomy" id="760260"/>
    <lineage>
        <taxon>Bacteria</taxon>
        <taxon>Pseudomonadati</taxon>
        <taxon>Lentisphaerota</taxon>
        <taxon>Oligosphaeria</taxon>
        <taxon>Oligosphaerales</taxon>
        <taxon>Oligosphaeraceae</taxon>
        <taxon>Oligosphaera</taxon>
    </lineage>
</organism>
<dbReference type="InterPro" id="IPR001482">
    <property type="entry name" value="T2SS/T4SS_dom"/>
</dbReference>
<accession>A0AAE3VFJ1</accession>
<dbReference type="PANTHER" id="PTHR30258:SF1">
    <property type="entry name" value="PROTEIN TRANSPORT PROTEIN HOFB HOMOLOG"/>
    <property type="match status" value="1"/>
</dbReference>
<dbReference type="RefSeq" id="WP_307260969.1">
    <property type="nucleotide sequence ID" value="NZ_JAUSVL010000001.1"/>
</dbReference>
<evidence type="ECO:0000256" key="3">
    <source>
        <dbReference type="ARBA" id="ARBA00022840"/>
    </source>
</evidence>
<dbReference type="InterPro" id="IPR027417">
    <property type="entry name" value="P-loop_NTPase"/>
</dbReference>
<dbReference type="GO" id="GO:0005886">
    <property type="term" value="C:plasma membrane"/>
    <property type="evidence" value="ECO:0007669"/>
    <property type="project" value="TreeGrafter"/>
</dbReference>
<dbReference type="Proteomes" id="UP001238163">
    <property type="component" value="Unassembled WGS sequence"/>
</dbReference>
<gene>
    <name evidence="5" type="ORF">J3R75_001642</name>
</gene>
<dbReference type="FunFam" id="3.40.50.300:FF:000398">
    <property type="entry name" value="Type IV pilus assembly ATPase PilB"/>
    <property type="match status" value="1"/>
</dbReference>
<dbReference type="Gene3D" id="3.30.300.160">
    <property type="entry name" value="Type II secretion system, protein E, N-terminal domain"/>
    <property type="match status" value="1"/>
</dbReference>
<dbReference type="GO" id="GO:0016887">
    <property type="term" value="F:ATP hydrolysis activity"/>
    <property type="evidence" value="ECO:0007669"/>
    <property type="project" value="TreeGrafter"/>
</dbReference>
<dbReference type="EMBL" id="JAUSVL010000001">
    <property type="protein sequence ID" value="MDQ0289535.1"/>
    <property type="molecule type" value="Genomic_DNA"/>
</dbReference>
<evidence type="ECO:0000256" key="2">
    <source>
        <dbReference type="ARBA" id="ARBA00022741"/>
    </source>
</evidence>
<dbReference type="Gene3D" id="3.40.50.300">
    <property type="entry name" value="P-loop containing nucleotide triphosphate hydrolases"/>
    <property type="match status" value="1"/>
</dbReference>
<name>A0AAE3VFJ1_9BACT</name>
<protein>
    <submittedName>
        <fullName evidence="5">General secretion pathway protein E/type IV pilus assembly protein PilB</fullName>
    </submittedName>
</protein>
<evidence type="ECO:0000259" key="4">
    <source>
        <dbReference type="SMART" id="SM00382"/>
    </source>
</evidence>
<dbReference type="GO" id="GO:0005524">
    <property type="term" value="F:ATP binding"/>
    <property type="evidence" value="ECO:0007669"/>
    <property type="project" value="UniProtKB-KW"/>
</dbReference>
<comment type="caution">
    <text evidence="5">The sequence shown here is derived from an EMBL/GenBank/DDBJ whole genome shotgun (WGS) entry which is preliminary data.</text>
</comment>
<proteinExistence type="inferred from homology"/>
<dbReference type="SUPFAM" id="SSF52540">
    <property type="entry name" value="P-loop containing nucleoside triphosphate hydrolases"/>
    <property type="match status" value="1"/>
</dbReference>
<dbReference type="PANTHER" id="PTHR30258">
    <property type="entry name" value="TYPE II SECRETION SYSTEM PROTEIN GSPE-RELATED"/>
    <property type="match status" value="1"/>
</dbReference>
<dbReference type="InterPro" id="IPR037257">
    <property type="entry name" value="T2SS_E_N_sf"/>
</dbReference>
<dbReference type="SMART" id="SM00382">
    <property type="entry name" value="AAA"/>
    <property type="match status" value="1"/>
</dbReference>
<dbReference type="Pfam" id="PF05157">
    <property type="entry name" value="MshEN"/>
    <property type="match status" value="1"/>
</dbReference>
<dbReference type="InterPro" id="IPR007831">
    <property type="entry name" value="T2SS_GspE_N"/>
</dbReference>
<dbReference type="InterPro" id="IPR003593">
    <property type="entry name" value="AAA+_ATPase"/>
</dbReference>
<keyword evidence="6" id="KW-1185">Reference proteome</keyword>
<keyword evidence="3" id="KW-0067">ATP-binding</keyword>
<dbReference type="Pfam" id="PF00437">
    <property type="entry name" value="T2SSE"/>
    <property type="match status" value="1"/>
</dbReference>
<keyword evidence="2" id="KW-0547">Nucleotide-binding</keyword>
<dbReference type="FunFam" id="3.30.450.90:FF:000001">
    <property type="entry name" value="Type II secretion system ATPase GspE"/>
    <property type="match status" value="1"/>
</dbReference>
<dbReference type="FunFam" id="3.30.300.160:FF:000002">
    <property type="entry name" value="Type II secretion system protein E"/>
    <property type="match status" value="1"/>
</dbReference>
<dbReference type="SUPFAM" id="SSF160246">
    <property type="entry name" value="EspE N-terminal domain-like"/>
    <property type="match status" value="1"/>
</dbReference>
<comment type="similarity">
    <text evidence="1">Belongs to the GSP E family.</text>
</comment>